<dbReference type="EMBL" id="FXAW01000004">
    <property type="protein sequence ID" value="SMG33924.1"/>
    <property type="molecule type" value="Genomic_DNA"/>
</dbReference>
<protein>
    <recommendedName>
        <fullName evidence="3">CarboxypepD_reg-like domain-containing protein</fullName>
    </recommendedName>
</protein>
<dbReference type="SUPFAM" id="SSF49464">
    <property type="entry name" value="Carboxypeptidase regulatory domain-like"/>
    <property type="match status" value="1"/>
</dbReference>
<gene>
    <name evidence="1" type="ORF">SAMN05661096_02178</name>
</gene>
<evidence type="ECO:0000313" key="1">
    <source>
        <dbReference type="EMBL" id="SMG33924.1"/>
    </source>
</evidence>
<dbReference type="InterPro" id="IPR008969">
    <property type="entry name" value="CarboxyPept-like_regulatory"/>
</dbReference>
<evidence type="ECO:0008006" key="3">
    <source>
        <dbReference type="Google" id="ProtNLM"/>
    </source>
</evidence>
<sequence length="259" mass="30019">MRIYYLSTLLLIIHFSSFCQNHIEGVVYSSENYKPIAGAHLLNVANDEVDFSSEEGKFRILGKVGDTLRITFVGFKSEFRIIEKIDFQSILLTPEIIQLDEIQVYNLPKDEHEFKREVVKMGVLEIDSFIPFGVTPGKPKGEIPKLYERGTNLKFGANEKFWPTLTLPMSYFTKKFSKRHKAKRDYYEVKAAKDQQILSSKKFNKAIVTKLTGFKGEELMKFMSFMKLTSDYIAESTDYEIAKKIIDLHKKYSVKSEME</sequence>
<reference evidence="2" key="1">
    <citation type="submission" date="2017-04" db="EMBL/GenBank/DDBJ databases">
        <authorList>
            <person name="Varghese N."/>
            <person name="Submissions S."/>
        </authorList>
    </citation>
    <scope>NUCLEOTIDE SEQUENCE [LARGE SCALE GENOMIC DNA]</scope>
    <source>
        <strain evidence="2">DSM 4125</strain>
    </source>
</reference>
<dbReference type="STRING" id="1028.SAMN05661096_02178"/>
<dbReference type="Proteomes" id="UP000193804">
    <property type="component" value="Unassembled WGS sequence"/>
</dbReference>
<name>A0A1X7JZB1_9BACT</name>
<accession>A0A1X7JZB1</accession>
<organism evidence="1 2">
    <name type="scientific">Marivirga sericea</name>
    <dbReference type="NCBI Taxonomy" id="1028"/>
    <lineage>
        <taxon>Bacteria</taxon>
        <taxon>Pseudomonadati</taxon>
        <taxon>Bacteroidota</taxon>
        <taxon>Cytophagia</taxon>
        <taxon>Cytophagales</taxon>
        <taxon>Marivirgaceae</taxon>
        <taxon>Marivirga</taxon>
    </lineage>
</organism>
<keyword evidence="2" id="KW-1185">Reference proteome</keyword>
<dbReference type="RefSeq" id="WP_085517093.1">
    <property type="nucleotide sequence ID" value="NZ_FXAW01000004.1"/>
</dbReference>
<dbReference type="OrthoDB" id="1116175at2"/>
<dbReference type="AlphaFoldDB" id="A0A1X7JZB1"/>
<evidence type="ECO:0000313" key="2">
    <source>
        <dbReference type="Proteomes" id="UP000193804"/>
    </source>
</evidence>
<proteinExistence type="predicted"/>